<sequence>MIKKDSVVTLSYSLKNNDGTELDQAGADQPLVYLHGNGQIIPGLETNLEGLNSGDKKDVSIQPEEAYGNVNPSLVMEIERKNFPPDVDIQPGMQFSADMGEKQQIFTVLSVGENEVKIDANHPLAGETLHFSIEVLEVRDATKEELEHGHAHTGNEHNH</sequence>
<accession>A0ABM9HGF1</accession>
<evidence type="ECO:0000256" key="3">
    <source>
        <dbReference type="ARBA" id="ARBA00006577"/>
    </source>
</evidence>
<keyword evidence="6" id="KW-0143">Chaperone</keyword>
<evidence type="ECO:0000256" key="8">
    <source>
        <dbReference type="ARBA" id="ARBA00037071"/>
    </source>
</evidence>
<organism evidence="12 13">
    <name type="scientific">Nitrospina watsonii</name>
    <dbReference type="NCBI Taxonomy" id="1323948"/>
    <lineage>
        <taxon>Bacteria</taxon>
        <taxon>Pseudomonadati</taxon>
        <taxon>Nitrospinota/Tectimicrobiota group</taxon>
        <taxon>Nitrospinota</taxon>
        <taxon>Nitrospinia</taxon>
        <taxon>Nitrospinales</taxon>
        <taxon>Nitrospinaceae</taxon>
        <taxon>Nitrospina</taxon>
    </lineage>
</organism>
<evidence type="ECO:0000256" key="5">
    <source>
        <dbReference type="ARBA" id="ARBA00023110"/>
    </source>
</evidence>
<evidence type="ECO:0000256" key="10">
    <source>
        <dbReference type="RuleBase" id="RU003915"/>
    </source>
</evidence>
<dbReference type="PANTHER" id="PTHR47861">
    <property type="entry name" value="FKBP-TYPE PEPTIDYL-PROLYL CIS-TRANS ISOMERASE SLYD"/>
    <property type="match status" value="1"/>
</dbReference>
<keyword evidence="7 9" id="KW-0413">Isomerase</keyword>
<dbReference type="RefSeq" id="WP_282012198.1">
    <property type="nucleotide sequence ID" value="NZ_OX336137.1"/>
</dbReference>
<evidence type="ECO:0000256" key="7">
    <source>
        <dbReference type="ARBA" id="ARBA00023235"/>
    </source>
</evidence>
<gene>
    <name evidence="12" type="primary">slyD</name>
    <name evidence="12" type="ORF">NSPWAT_2506</name>
</gene>
<dbReference type="PROSITE" id="PS50059">
    <property type="entry name" value="FKBP_PPIASE"/>
    <property type="match status" value="1"/>
</dbReference>
<keyword evidence="4" id="KW-0963">Cytoplasm</keyword>
<evidence type="ECO:0000256" key="4">
    <source>
        <dbReference type="ARBA" id="ARBA00022490"/>
    </source>
</evidence>
<evidence type="ECO:0000256" key="2">
    <source>
        <dbReference type="ARBA" id="ARBA00004496"/>
    </source>
</evidence>
<dbReference type="PANTHER" id="PTHR47861:SF3">
    <property type="entry name" value="FKBP-TYPE PEPTIDYL-PROLYL CIS-TRANS ISOMERASE SLYD"/>
    <property type="match status" value="1"/>
</dbReference>
<evidence type="ECO:0000259" key="11">
    <source>
        <dbReference type="PROSITE" id="PS50059"/>
    </source>
</evidence>
<reference evidence="12 13" key="1">
    <citation type="submission" date="2022-09" db="EMBL/GenBank/DDBJ databases">
        <authorList>
            <person name="Kop L."/>
        </authorList>
    </citation>
    <scope>NUCLEOTIDE SEQUENCE [LARGE SCALE GENOMIC DNA]</scope>
    <source>
        <strain evidence="12 13">347</strain>
    </source>
</reference>
<comment type="catalytic activity">
    <reaction evidence="1 9 10">
        <text>[protein]-peptidylproline (omega=180) = [protein]-peptidylproline (omega=0)</text>
        <dbReference type="Rhea" id="RHEA:16237"/>
        <dbReference type="Rhea" id="RHEA-COMP:10747"/>
        <dbReference type="Rhea" id="RHEA-COMP:10748"/>
        <dbReference type="ChEBI" id="CHEBI:83833"/>
        <dbReference type="ChEBI" id="CHEBI:83834"/>
        <dbReference type="EC" id="5.2.1.8"/>
    </reaction>
</comment>
<proteinExistence type="inferred from homology"/>
<dbReference type="EMBL" id="OX336137">
    <property type="protein sequence ID" value="CAI2719362.1"/>
    <property type="molecule type" value="Genomic_DNA"/>
</dbReference>
<dbReference type="Proteomes" id="UP001157733">
    <property type="component" value="Chromosome"/>
</dbReference>
<evidence type="ECO:0000313" key="13">
    <source>
        <dbReference type="Proteomes" id="UP001157733"/>
    </source>
</evidence>
<dbReference type="InterPro" id="IPR001179">
    <property type="entry name" value="PPIase_FKBP_dom"/>
</dbReference>
<feature type="domain" description="PPIase FKBP-type" evidence="11">
    <location>
        <begin position="5"/>
        <end position="89"/>
    </location>
</feature>
<evidence type="ECO:0000256" key="9">
    <source>
        <dbReference type="PROSITE-ProRule" id="PRU00277"/>
    </source>
</evidence>
<dbReference type="InterPro" id="IPR046357">
    <property type="entry name" value="PPIase_dom_sf"/>
</dbReference>
<dbReference type="SUPFAM" id="SSF54534">
    <property type="entry name" value="FKBP-like"/>
    <property type="match status" value="1"/>
</dbReference>
<evidence type="ECO:0000256" key="1">
    <source>
        <dbReference type="ARBA" id="ARBA00000971"/>
    </source>
</evidence>
<comment type="function">
    <text evidence="8">Also involved in hydrogenase metallocenter assembly, probably by participating in the nickel insertion step. This function in hydrogenase biosynthesis requires chaperone activity and the presence of the metal-binding domain, but not PPIase activity.</text>
</comment>
<dbReference type="Gene3D" id="3.10.50.40">
    <property type="match status" value="1"/>
</dbReference>
<keyword evidence="13" id="KW-1185">Reference proteome</keyword>
<dbReference type="Pfam" id="PF00254">
    <property type="entry name" value="FKBP_C"/>
    <property type="match status" value="1"/>
</dbReference>
<protein>
    <recommendedName>
        <fullName evidence="10">Peptidyl-prolyl cis-trans isomerase</fullName>
        <ecNumber evidence="10">5.2.1.8</ecNumber>
    </recommendedName>
</protein>
<comment type="similarity">
    <text evidence="3 10">Belongs to the FKBP-type PPIase family.</text>
</comment>
<dbReference type="GO" id="GO:0003755">
    <property type="term" value="F:peptidyl-prolyl cis-trans isomerase activity"/>
    <property type="evidence" value="ECO:0007669"/>
    <property type="project" value="UniProtKB-EC"/>
</dbReference>
<keyword evidence="5 9" id="KW-0697">Rotamase</keyword>
<dbReference type="EC" id="5.2.1.8" evidence="10"/>
<evidence type="ECO:0000256" key="6">
    <source>
        <dbReference type="ARBA" id="ARBA00023186"/>
    </source>
</evidence>
<comment type="subcellular location">
    <subcellularLocation>
        <location evidence="2">Cytoplasm</location>
    </subcellularLocation>
</comment>
<name>A0ABM9HGF1_9BACT</name>
<evidence type="ECO:0000313" key="12">
    <source>
        <dbReference type="EMBL" id="CAI2719362.1"/>
    </source>
</evidence>